<evidence type="ECO:0000313" key="3">
    <source>
        <dbReference type="Proteomes" id="UP000745577"/>
    </source>
</evidence>
<dbReference type="SUPFAM" id="SSF102588">
    <property type="entry name" value="LmbE-like"/>
    <property type="match status" value="1"/>
</dbReference>
<sequence length="263" mass="30492">MATTVKILLGVSVLGFVCLQIALYWVNEIRLPKLDLWKLTRKKGKIKILAIDPHPDDETMLSGGFISKYSRDKEVELKHICVTKGEKGDEIFKVSETELAEIREKEYKKALKALGCEKFEMWDFHDGKVEDEKDLIFKKLNQELKTFQPDIILTYERAGLYGHPDHVALTQIVHQLVKEKHPNIKVLYKTLTKRVLKTIKLPFHMANGREVVQALPTTRLPILSFITSKYKACKQYKSQNLGQGKPLWLIMILLTNEYYTDKY</sequence>
<dbReference type="Proteomes" id="UP000745577">
    <property type="component" value="Unassembled WGS sequence"/>
</dbReference>
<keyword evidence="1" id="KW-1133">Transmembrane helix</keyword>
<dbReference type="PANTHER" id="PTHR12993">
    <property type="entry name" value="N-ACETYLGLUCOSAMINYL-PHOSPHATIDYLINOSITOL DE-N-ACETYLASE-RELATED"/>
    <property type="match status" value="1"/>
</dbReference>
<dbReference type="Gene3D" id="3.40.50.10320">
    <property type="entry name" value="LmbE-like"/>
    <property type="match status" value="1"/>
</dbReference>
<evidence type="ECO:0000313" key="2">
    <source>
        <dbReference type="EMBL" id="MCA9379762.1"/>
    </source>
</evidence>
<dbReference type="PANTHER" id="PTHR12993:SF11">
    <property type="entry name" value="N-ACETYLGLUCOSAMINYL-PHOSPHATIDYLINOSITOL DE-N-ACETYLASE"/>
    <property type="match status" value="1"/>
</dbReference>
<protein>
    <submittedName>
        <fullName evidence="2">PIG-L family deacetylase</fullName>
    </submittedName>
</protein>
<dbReference type="Pfam" id="PF02585">
    <property type="entry name" value="PIG-L"/>
    <property type="match status" value="1"/>
</dbReference>
<name>A0A955I724_9BACT</name>
<feature type="transmembrane region" description="Helical" evidence="1">
    <location>
        <begin position="7"/>
        <end position="26"/>
    </location>
</feature>
<dbReference type="GO" id="GO:0016811">
    <property type="term" value="F:hydrolase activity, acting on carbon-nitrogen (but not peptide) bonds, in linear amides"/>
    <property type="evidence" value="ECO:0007669"/>
    <property type="project" value="TreeGrafter"/>
</dbReference>
<comment type="caution">
    <text evidence="2">The sequence shown here is derived from an EMBL/GenBank/DDBJ whole genome shotgun (WGS) entry which is preliminary data.</text>
</comment>
<reference evidence="2" key="2">
    <citation type="journal article" date="2021" name="Microbiome">
        <title>Successional dynamics and alternative stable states in a saline activated sludge microbial community over 9 years.</title>
        <authorList>
            <person name="Wang Y."/>
            <person name="Ye J."/>
            <person name="Ju F."/>
            <person name="Liu L."/>
            <person name="Boyd J.A."/>
            <person name="Deng Y."/>
            <person name="Parks D.H."/>
            <person name="Jiang X."/>
            <person name="Yin X."/>
            <person name="Woodcroft B.J."/>
            <person name="Tyson G.W."/>
            <person name="Hugenholtz P."/>
            <person name="Polz M.F."/>
            <person name="Zhang T."/>
        </authorList>
    </citation>
    <scope>NUCLEOTIDE SEQUENCE</scope>
    <source>
        <strain evidence="2">HKST-UBA15</strain>
    </source>
</reference>
<proteinExistence type="predicted"/>
<reference evidence="2" key="1">
    <citation type="submission" date="2020-04" db="EMBL/GenBank/DDBJ databases">
        <authorList>
            <person name="Zhang T."/>
        </authorList>
    </citation>
    <scope>NUCLEOTIDE SEQUENCE</scope>
    <source>
        <strain evidence="2">HKST-UBA15</strain>
    </source>
</reference>
<dbReference type="InterPro" id="IPR003737">
    <property type="entry name" value="GlcNAc_PI_deacetylase-related"/>
</dbReference>
<keyword evidence="1" id="KW-0472">Membrane</keyword>
<evidence type="ECO:0000256" key="1">
    <source>
        <dbReference type="SAM" id="Phobius"/>
    </source>
</evidence>
<dbReference type="EMBL" id="JAGQLL010000012">
    <property type="protein sequence ID" value="MCA9379762.1"/>
    <property type="molecule type" value="Genomic_DNA"/>
</dbReference>
<organism evidence="2 3">
    <name type="scientific">Candidatus Dojkabacteria bacterium</name>
    <dbReference type="NCBI Taxonomy" id="2099670"/>
    <lineage>
        <taxon>Bacteria</taxon>
        <taxon>Candidatus Dojkabacteria</taxon>
    </lineage>
</organism>
<dbReference type="InterPro" id="IPR024078">
    <property type="entry name" value="LmbE-like_dom_sf"/>
</dbReference>
<accession>A0A955I724</accession>
<keyword evidence="1" id="KW-0812">Transmembrane</keyword>
<dbReference type="AlphaFoldDB" id="A0A955I724"/>
<gene>
    <name evidence="2" type="ORF">KC675_01135</name>
</gene>